<gene>
    <name evidence="1" type="ordered locus">RSA_04705</name>
</gene>
<dbReference type="EMBL" id="CP003308">
    <property type="protein sequence ID" value="AFB26476.1"/>
    <property type="molecule type" value="Genomic_DNA"/>
</dbReference>
<protein>
    <submittedName>
        <fullName evidence="1">Uncharacterized protein</fullName>
    </submittedName>
</protein>
<name>H6PUC9_RICP3</name>
<evidence type="ECO:0000313" key="2">
    <source>
        <dbReference type="Proteomes" id="UP000007997"/>
    </source>
</evidence>
<organism evidence="1 2">
    <name type="scientific">Rickettsia philipii (strain 364D)</name>
    <dbReference type="NCBI Taxonomy" id="481009"/>
    <lineage>
        <taxon>Bacteria</taxon>
        <taxon>Pseudomonadati</taxon>
        <taxon>Pseudomonadota</taxon>
        <taxon>Alphaproteobacteria</taxon>
        <taxon>Rickettsiales</taxon>
        <taxon>Rickettsiaceae</taxon>
        <taxon>Rickettsieae</taxon>
        <taxon>Rickettsia</taxon>
        <taxon>spotted fever group</taxon>
    </lineage>
</organism>
<dbReference type="HOGENOM" id="CLU_3332388_0_0_5"/>
<accession>H6PUC9</accession>
<reference evidence="2" key="1">
    <citation type="submission" date="2012-02" db="EMBL/GenBank/DDBJ databases">
        <title>Complete genome sequence of Rickettsia philipii strain 364D.</title>
        <authorList>
            <person name="Johnson S.L."/>
            <person name="Munk A.C."/>
            <person name="Han S."/>
            <person name="Bruce D.C."/>
            <person name="Dasch G.A."/>
        </authorList>
    </citation>
    <scope>NUCLEOTIDE SEQUENCE [LARGE SCALE GENOMIC DNA]</scope>
    <source>
        <strain evidence="2">364D</strain>
    </source>
</reference>
<dbReference type="Proteomes" id="UP000007997">
    <property type="component" value="Chromosome"/>
</dbReference>
<keyword evidence="2" id="KW-1185">Reference proteome</keyword>
<dbReference type="AlphaFoldDB" id="H6PUC9"/>
<dbReference type="KEGG" id="rph:RSA_04705"/>
<evidence type="ECO:0000313" key="1">
    <source>
        <dbReference type="EMBL" id="AFB26476.1"/>
    </source>
</evidence>
<sequence>MLLEEERSPNVIGEGDANLVRMERKKDKINQINSLKHQ</sequence>
<proteinExistence type="predicted"/>